<dbReference type="NCBIfam" id="TIGR04183">
    <property type="entry name" value="Por_Secre_tail"/>
    <property type="match status" value="1"/>
</dbReference>
<dbReference type="PANTHER" id="PTHR34142:SF1">
    <property type="entry name" value="GLYCOSIDE HYDROLASE FAMILY 5 DOMAIN-CONTAINING PROTEIN"/>
    <property type="match status" value="1"/>
</dbReference>
<dbReference type="GO" id="GO:0030245">
    <property type="term" value="P:cellulose catabolic process"/>
    <property type="evidence" value="ECO:0007669"/>
    <property type="project" value="UniProtKB-KW"/>
</dbReference>
<sequence>MKKFLSIAMLACAVSFAQAAVDAKPQRLGPVSVYGTLGASGKQIVSLKTGQQVMLRGMSLFWSDATGTPYYNSEVISWAADRLGIDVFRFAMGIHCYNSNGGGCQDGTENAINASNSYFGNPTGKEAQLDNMVKAAIANDIYIIVDWHSHNAENETAKATDFFGRMAAKYKDVPNIIWEVYNEPVGTGADQIASYANTVISAIRNSGSENLALVGTPNWSQMGNGSCGKVNLKNVGYVFHFYAASHPLSQFKSNIESCSGPVFITEWGTTEASGAGSVSSGNTNEWTSYMDSKNIPNCNWSLRHETVGGKKEASAMFSGSTVLNSKSALDAASYTTSGSLVKAYLTKHKNDRNWAELLVAGKNTGSCAFKAVTASELDGSVTGKVSSSCTYTSSDPTVATIEAGTVNIKGPGYAVMTGNDNSQSVVVITAVPSQTFGQTDVVCRIGGGGSCSNYSGQAASTKLEYLMKVSRKTIEGAEINYESDNPDVVSVAKATCSSNECYGDNKNQQVWIATFKSLGTAHIHATAKAIAGFRAIDTTLTFSLKKAEQGLDPKYFGNKTVEKNSTTQMFTLKARGGAIPTYTILPEGYATQQDDKLVAGDKDATIIIKGEVPETEQYEGFVGYITVTIGAGNAETEAQAKKAFGLDGTDYIVPQTRKNLATNAYMRGNQLVVDVKRSGFVNIQVLDVAGRNIARNASRYMSAGTNTVDFSNVPKGLYIVTVKSSSAMKTIRWGNK</sequence>
<dbReference type="InterPro" id="IPR017853">
    <property type="entry name" value="GH"/>
</dbReference>
<feature type="chain" id="PRO_5031495522" description="cellulase" evidence="8">
    <location>
        <begin position="20"/>
        <end position="736"/>
    </location>
</feature>
<keyword evidence="6" id="KW-0326">Glycosidase</keyword>
<evidence type="ECO:0000256" key="7">
    <source>
        <dbReference type="ARBA" id="ARBA00023326"/>
    </source>
</evidence>
<dbReference type="InterPro" id="IPR026444">
    <property type="entry name" value="Secre_tail"/>
</dbReference>
<dbReference type="EMBL" id="MT832756">
    <property type="protein sequence ID" value="QPB75699.1"/>
    <property type="molecule type" value="mRNA"/>
</dbReference>
<dbReference type="InterPro" id="IPR018087">
    <property type="entry name" value="Glyco_hydro_5_CS"/>
</dbReference>
<evidence type="ECO:0000256" key="3">
    <source>
        <dbReference type="ARBA" id="ARBA00022801"/>
    </source>
</evidence>
<dbReference type="EC" id="3.2.1.4" evidence="2"/>
<feature type="signal peptide" evidence="8">
    <location>
        <begin position="1"/>
        <end position="19"/>
    </location>
</feature>
<evidence type="ECO:0000313" key="10">
    <source>
        <dbReference type="EMBL" id="QPB75699.1"/>
    </source>
</evidence>
<comment type="catalytic activity">
    <reaction evidence="1">
        <text>Endohydrolysis of (1-&gt;4)-beta-D-glucosidic linkages in cellulose, lichenin and cereal beta-D-glucans.</text>
        <dbReference type="EC" id="3.2.1.4"/>
    </reaction>
</comment>
<keyword evidence="5" id="KW-0119">Carbohydrate metabolism</keyword>
<keyword evidence="7" id="KW-0624">Polysaccharide degradation</keyword>
<organism evidence="10">
    <name type="scientific">Ruminococcus albus</name>
    <dbReference type="NCBI Taxonomy" id="1264"/>
    <lineage>
        <taxon>Bacteria</taxon>
        <taxon>Bacillati</taxon>
        <taxon>Bacillota</taxon>
        <taxon>Clostridia</taxon>
        <taxon>Eubacteriales</taxon>
        <taxon>Oscillospiraceae</taxon>
        <taxon>Ruminococcus</taxon>
    </lineage>
</organism>
<evidence type="ECO:0000256" key="4">
    <source>
        <dbReference type="ARBA" id="ARBA00023001"/>
    </source>
</evidence>
<dbReference type="InterPro" id="IPR001547">
    <property type="entry name" value="Glyco_hydro_5"/>
</dbReference>
<evidence type="ECO:0000256" key="6">
    <source>
        <dbReference type="ARBA" id="ARBA00023295"/>
    </source>
</evidence>
<feature type="domain" description="Glycoside hydrolase family 5" evidence="9">
    <location>
        <begin position="48"/>
        <end position="303"/>
    </location>
</feature>
<keyword evidence="4" id="KW-0136">Cellulose degradation</keyword>
<protein>
    <recommendedName>
        <fullName evidence="2">cellulase</fullName>
        <ecNumber evidence="2">3.2.1.4</ecNumber>
    </recommendedName>
</protein>
<dbReference type="PANTHER" id="PTHR34142">
    <property type="entry name" value="ENDO-BETA-1,4-GLUCANASE A"/>
    <property type="match status" value="1"/>
</dbReference>
<dbReference type="Pfam" id="PF00150">
    <property type="entry name" value="Cellulase"/>
    <property type="match status" value="1"/>
</dbReference>
<accession>A0A7U3NXG1</accession>
<proteinExistence type="evidence at transcript level"/>
<dbReference type="Gene3D" id="3.20.20.80">
    <property type="entry name" value="Glycosidases"/>
    <property type="match status" value="1"/>
</dbReference>
<reference evidence="10" key="1">
    <citation type="submission" date="2020-07" db="EMBL/GenBank/DDBJ databases">
        <authorList>
            <person name="Wang J."/>
            <person name="He B."/>
            <person name="Sun X."/>
            <person name="Cao J."/>
            <person name="Wang Q."/>
        </authorList>
    </citation>
    <scope>NUCLEOTIDE SEQUENCE</scope>
</reference>
<dbReference type="AlphaFoldDB" id="A0A7U3NXG1"/>
<dbReference type="GO" id="GO:0008810">
    <property type="term" value="F:cellulase activity"/>
    <property type="evidence" value="ECO:0007669"/>
    <property type="project" value="UniProtKB-EC"/>
</dbReference>
<keyword evidence="8" id="KW-0732">Signal</keyword>
<evidence type="ECO:0000256" key="8">
    <source>
        <dbReference type="SAM" id="SignalP"/>
    </source>
</evidence>
<evidence type="ECO:0000256" key="1">
    <source>
        <dbReference type="ARBA" id="ARBA00000966"/>
    </source>
</evidence>
<evidence type="ECO:0000256" key="5">
    <source>
        <dbReference type="ARBA" id="ARBA00023277"/>
    </source>
</evidence>
<gene>
    <name evidence="10" type="primary">cel5A</name>
    <name evidence="10" type="synonym">GH5</name>
</gene>
<evidence type="ECO:0000259" key="9">
    <source>
        <dbReference type="Pfam" id="PF00150"/>
    </source>
</evidence>
<dbReference type="SUPFAM" id="SSF51445">
    <property type="entry name" value="(Trans)glycosidases"/>
    <property type="match status" value="1"/>
</dbReference>
<dbReference type="PROSITE" id="PS00659">
    <property type="entry name" value="GLYCOSYL_HYDROL_F5"/>
    <property type="match status" value="1"/>
</dbReference>
<name>A0A7U3NXG1_RUMAL</name>
<evidence type="ECO:0000256" key="2">
    <source>
        <dbReference type="ARBA" id="ARBA00012601"/>
    </source>
</evidence>
<keyword evidence="3" id="KW-0378">Hydrolase</keyword>